<evidence type="ECO:0000256" key="1">
    <source>
        <dbReference type="SAM" id="Phobius"/>
    </source>
</evidence>
<feature type="transmembrane region" description="Helical" evidence="1">
    <location>
        <begin position="56"/>
        <end position="73"/>
    </location>
</feature>
<gene>
    <name evidence="2" type="ORF">ABNN70_07090</name>
</gene>
<reference evidence="2" key="1">
    <citation type="submission" date="2024-06" db="EMBL/GenBank/DDBJ databases">
        <authorList>
            <person name="Fan A."/>
            <person name="Zhang F.Y."/>
            <person name="Zhang L."/>
        </authorList>
    </citation>
    <scope>NUCLEOTIDE SEQUENCE</scope>
    <source>
        <strain evidence="2">Y61</strain>
    </source>
</reference>
<dbReference type="RefSeq" id="WP_353949267.1">
    <property type="nucleotide sequence ID" value="NZ_CP159510.1"/>
</dbReference>
<accession>A0AAU8IIZ6</accession>
<dbReference type="EMBL" id="CP159510">
    <property type="protein sequence ID" value="XCJ18197.1"/>
    <property type="molecule type" value="Genomic_DNA"/>
</dbReference>
<protein>
    <submittedName>
        <fullName evidence="2">Uncharacterized protein</fullName>
    </submittedName>
</protein>
<keyword evidence="1" id="KW-0812">Transmembrane</keyword>
<keyword evidence="1" id="KW-1133">Transmembrane helix</keyword>
<keyword evidence="1" id="KW-0472">Membrane</keyword>
<evidence type="ECO:0000313" key="2">
    <source>
        <dbReference type="EMBL" id="XCJ18197.1"/>
    </source>
</evidence>
<name>A0AAU8IIZ6_9BACL</name>
<proteinExistence type="predicted"/>
<feature type="transmembrane region" description="Helical" evidence="1">
    <location>
        <begin position="26"/>
        <end position="44"/>
    </location>
</feature>
<dbReference type="AlphaFoldDB" id="A0AAU8IIZ6"/>
<organism evidence="2">
    <name type="scientific">Sporolactobacillus sp. Y61</name>
    <dbReference type="NCBI Taxonomy" id="3160863"/>
    <lineage>
        <taxon>Bacteria</taxon>
        <taxon>Bacillati</taxon>
        <taxon>Bacillota</taxon>
        <taxon>Bacilli</taxon>
        <taxon>Bacillales</taxon>
        <taxon>Sporolactobacillaceae</taxon>
        <taxon>Sporolactobacillus</taxon>
    </lineage>
</organism>
<sequence>MYYFVFLMLLLAFISAAPLFKNPYLKYGYLTLVIMTIFFAGYNGTSHSIINVPDPWATLIILIVFSPVIFKLMKRIEKKNEGKDSGI</sequence>